<accession>A0ABX4HYJ7</accession>
<evidence type="ECO:0000313" key="2">
    <source>
        <dbReference type="Proteomes" id="UP000218427"/>
    </source>
</evidence>
<dbReference type="EMBL" id="LRFG02000003">
    <property type="protein sequence ID" value="PCO05146.1"/>
    <property type="molecule type" value="Genomic_DNA"/>
</dbReference>
<gene>
    <name evidence="1" type="ORF">AWR36_010490</name>
</gene>
<dbReference type="RefSeq" id="WP_082679539.1">
    <property type="nucleotide sequence ID" value="NZ_LRFG02000003.1"/>
</dbReference>
<organism evidence="1 2">
    <name type="scientific">Microbulbifer flavimaris</name>
    <dbReference type="NCBI Taxonomy" id="1781068"/>
    <lineage>
        <taxon>Bacteria</taxon>
        <taxon>Pseudomonadati</taxon>
        <taxon>Pseudomonadota</taxon>
        <taxon>Gammaproteobacteria</taxon>
        <taxon>Cellvibrionales</taxon>
        <taxon>Microbulbiferaceae</taxon>
        <taxon>Microbulbifer</taxon>
    </lineage>
</organism>
<evidence type="ECO:0000313" key="1">
    <source>
        <dbReference type="EMBL" id="PCO05146.1"/>
    </source>
</evidence>
<protein>
    <submittedName>
        <fullName evidence="1">Uncharacterized protein</fullName>
    </submittedName>
</protein>
<dbReference type="NCBIfam" id="TIGR04096">
    <property type="entry name" value="dnd_rel_methyl"/>
    <property type="match status" value="1"/>
</dbReference>
<proteinExistence type="predicted"/>
<reference evidence="1" key="1">
    <citation type="submission" date="2017-08" db="EMBL/GenBank/DDBJ databases">
        <title>Microbulbifer marisrubri sp. nov., a halophilic alphaproteobacterium isolated from marine sediment of the Yellow Sea, China.</title>
        <authorList>
            <person name="Zhang G."/>
            <person name="Xiong Q."/>
        </authorList>
    </citation>
    <scope>NUCLEOTIDE SEQUENCE [LARGE SCALE GENOMIC DNA]</scope>
    <source>
        <strain evidence="1">WRN-8</strain>
    </source>
</reference>
<keyword evidence="2" id="KW-1185">Reference proteome</keyword>
<sequence length="319" mass="37846">MGDRSTSRNTFQKYYSQLEFRTFLEKNLKQNVVAVGQGIFIVFREKLEEQKFLLERQHIRRDWHQLTQREIQARSETITNGILDRNIELFTDFWETCLDLGRIPANSECELSPQIRRIAGSHNKAHQALVRHFGAKLFKDAEKKRRDDLIVYFALGLFDKRKPQTKMPESLRRDIRFLFRTYSNAITQARNAPFSVADPKLIEEAGRSTFEDLQHGEFIQGHSWIIHKDLLDKLPPILRIYIGCACQLFGELKNIHLIKIHFTSRKVSLLRYDKFEKKAPLLEERIKIKVREQEIDFFTYGDLFEKPPLENKINFYQQQ</sequence>
<comment type="caution">
    <text evidence="1">The sequence shown here is derived from an EMBL/GenBank/DDBJ whole genome shotgun (WGS) entry which is preliminary data.</text>
</comment>
<dbReference type="InterPro" id="IPR024019">
    <property type="entry name" value="CHP04096"/>
</dbReference>
<dbReference type="Proteomes" id="UP000218427">
    <property type="component" value="Unassembled WGS sequence"/>
</dbReference>
<name>A0ABX4HYJ7_9GAMM</name>